<keyword evidence="3" id="KW-1185">Reference proteome</keyword>
<feature type="domain" description="DUF306" evidence="1">
    <location>
        <begin position="146"/>
        <end position="257"/>
    </location>
</feature>
<dbReference type="PANTHER" id="PTHR35535">
    <property type="entry name" value="HEAT SHOCK PROTEIN HSLJ"/>
    <property type="match status" value="1"/>
</dbReference>
<dbReference type="RefSeq" id="WP_024269650.1">
    <property type="nucleotide sequence ID" value="NC_023035.1"/>
</dbReference>
<dbReference type="Proteomes" id="UP000018680">
    <property type="component" value="Chromosome"/>
</dbReference>
<dbReference type="InterPro" id="IPR005184">
    <property type="entry name" value="DUF306_Meta_HslJ"/>
</dbReference>
<dbReference type="HOGENOM" id="CLU_043917_0_0_12"/>
<dbReference type="InterPro" id="IPR053147">
    <property type="entry name" value="Hsp_HslJ-like"/>
</dbReference>
<accession>V5WLH4</accession>
<dbReference type="EMBL" id="CP006939">
    <property type="protein sequence ID" value="AHC16762.1"/>
    <property type="molecule type" value="Genomic_DNA"/>
</dbReference>
<dbReference type="PROSITE" id="PS51257">
    <property type="entry name" value="PROKAR_LIPOPROTEIN"/>
    <property type="match status" value="1"/>
</dbReference>
<proteinExistence type="predicted"/>
<dbReference type="Gene3D" id="2.40.128.640">
    <property type="match status" value="1"/>
</dbReference>
<evidence type="ECO:0000313" key="3">
    <source>
        <dbReference type="Proteomes" id="UP000018680"/>
    </source>
</evidence>
<keyword evidence="2" id="KW-0449">Lipoprotein</keyword>
<dbReference type="Gene3D" id="2.40.128.270">
    <property type="match status" value="1"/>
</dbReference>
<reference evidence="2 3" key="1">
    <citation type="journal article" date="2015" name="Stand. Genomic Sci.">
        <title>Complete genome sequence and description of Salinispira pacifica gen. nov., sp. nov., a novel spirochaete isolated form a hypersaline microbial mat.</title>
        <authorList>
            <person name="Ben Hania W."/>
            <person name="Joseph M."/>
            <person name="Schumann P."/>
            <person name="Bunk B."/>
            <person name="Fiebig A."/>
            <person name="Sproer C."/>
            <person name="Klenk H.P."/>
            <person name="Fardeau M.L."/>
            <person name="Spring S."/>
        </authorList>
    </citation>
    <scope>NUCLEOTIDE SEQUENCE [LARGE SCALE GENOMIC DNA]</scope>
    <source>
        <strain evidence="2 3">L21-RPul-D2</strain>
    </source>
</reference>
<dbReference type="OrthoDB" id="5348860at2"/>
<dbReference type="InterPro" id="IPR038670">
    <property type="entry name" value="HslJ-like_sf"/>
</dbReference>
<dbReference type="STRING" id="1307761.L21SP2_3424"/>
<protein>
    <submittedName>
        <fullName evidence="2">Lipoprotein</fullName>
    </submittedName>
</protein>
<gene>
    <name evidence="2" type="ORF">L21SP2_3424</name>
</gene>
<dbReference type="PANTHER" id="PTHR35535:SF1">
    <property type="entry name" value="HEAT SHOCK PROTEIN HSLJ"/>
    <property type="match status" value="1"/>
</dbReference>
<dbReference type="KEGG" id="slr:L21SP2_3424"/>
<dbReference type="AlphaFoldDB" id="V5WLH4"/>
<dbReference type="InterPro" id="IPR007298">
    <property type="entry name" value="Cu-R_lipoprotein_NlpE"/>
</dbReference>
<dbReference type="Pfam" id="PF04170">
    <property type="entry name" value="NlpE"/>
    <property type="match status" value="1"/>
</dbReference>
<name>V5WLH4_9SPIO</name>
<dbReference type="eggNOG" id="COG3015">
    <property type="taxonomic scope" value="Bacteria"/>
</dbReference>
<dbReference type="Pfam" id="PF03724">
    <property type="entry name" value="META"/>
    <property type="match status" value="1"/>
</dbReference>
<evidence type="ECO:0000259" key="1">
    <source>
        <dbReference type="Pfam" id="PF03724"/>
    </source>
</evidence>
<evidence type="ECO:0000313" key="2">
    <source>
        <dbReference type="EMBL" id="AHC16762.1"/>
    </source>
</evidence>
<organism evidence="2 3">
    <name type="scientific">Salinispira pacifica</name>
    <dbReference type="NCBI Taxonomy" id="1307761"/>
    <lineage>
        <taxon>Bacteria</taxon>
        <taxon>Pseudomonadati</taxon>
        <taxon>Spirochaetota</taxon>
        <taxon>Spirochaetia</taxon>
        <taxon>Spirochaetales</taxon>
        <taxon>Spirochaetaceae</taxon>
        <taxon>Salinispira</taxon>
    </lineage>
</organism>
<sequence length="268" mass="29725">MYRRDIRRIFPEILAVPVFAALLFGSCSTLPSRIEEPAHGPENISGRYSGILPCADCPGILNILELSQSGNFTLRESYLDRNSSAFTGRGVWKRIEATQLNLTFEENSRTMRLAITPSGLKLLNQDGSEISTEFPDLYELGKNSPSLQNTRWEIQKLGSRAPGENPQEEKEGGYFISFAPEGYRFAAKAGCNTLIGEYSFTAGGELTFTAPASTLMACPDMSMEELLADILTRTRGWRMQSEQMMFLDQEGSEIAVFTVIQSGEKTTD</sequence>